<keyword evidence="6 14" id="KW-0812">Transmembrane</keyword>
<evidence type="ECO:0000256" key="8">
    <source>
        <dbReference type="ARBA" id="ARBA00023004"/>
    </source>
</evidence>
<evidence type="ECO:0000256" key="5">
    <source>
        <dbReference type="ARBA" id="ARBA00022496"/>
    </source>
</evidence>
<dbReference type="Gene3D" id="2.40.170.20">
    <property type="entry name" value="TonB-dependent receptor, beta-barrel domain"/>
    <property type="match status" value="1"/>
</dbReference>
<dbReference type="SUPFAM" id="SSF56935">
    <property type="entry name" value="Porins"/>
    <property type="match status" value="1"/>
</dbReference>
<dbReference type="InterPro" id="IPR000531">
    <property type="entry name" value="Beta-barrel_TonB"/>
</dbReference>
<feature type="domain" description="TonB-dependent receptor-like beta-barrel" evidence="18">
    <location>
        <begin position="253"/>
        <end position="690"/>
    </location>
</feature>
<evidence type="ECO:0000256" key="13">
    <source>
        <dbReference type="ARBA" id="ARBA00023237"/>
    </source>
</evidence>
<feature type="signal peptide" evidence="17">
    <location>
        <begin position="1"/>
        <end position="31"/>
    </location>
</feature>
<protein>
    <submittedName>
        <fullName evidence="20">TonB-dependent siderophore receptor</fullName>
    </submittedName>
</protein>
<keyword evidence="9" id="KW-0406">Ion transport</keyword>
<evidence type="ECO:0000256" key="4">
    <source>
        <dbReference type="ARBA" id="ARBA00022452"/>
    </source>
</evidence>
<keyword evidence="11 14" id="KW-0472">Membrane</keyword>
<feature type="short sequence motif" description="TonB C-terminal box" evidence="15">
    <location>
        <begin position="707"/>
        <end position="724"/>
    </location>
</feature>
<reference evidence="20" key="1">
    <citation type="submission" date="2021-05" db="EMBL/GenBank/DDBJ databases">
        <title>Complete genome sequence of Pseudomonas seleniipraecipitans strain D1-6.</title>
        <authorList>
            <person name="Lafi F."/>
            <person name="Eida A."/>
            <person name="Alam I."/>
            <person name="Hert H."/>
            <person name="Saad M."/>
        </authorList>
    </citation>
    <scope>NUCLEOTIDE SEQUENCE</scope>
    <source>
        <strain evidence="20">D1-6</strain>
    </source>
</reference>
<dbReference type="InterPro" id="IPR039426">
    <property type="entry name" value="TonB-dep_rcpt-like"/>
</dbReference>
<comment type="similarity">
    <text evidence="2 14 16">Belongs to the TonB-dependent receptor family.</text>
</comment>
<evidence type="ECO:0000313" key="21">
    <source>
        <dbReference type="Proteomes" id="UP000887421"/>
    </source>
</evidence>
<proteinExistence type="inferred from homology"/>
<dbReference type="PANTHER" id="PTHR32552">
    <property type="entry name" value="FERRICHROME IRON RECEPTOR-RELATED"/>
    <property type="match status" value="1"/>
</dbReference>
<name>A0ABY5JGG6_9GAMM</name>
<dbReference type="Pfam" id="PF07715">
    <property type="entry name" value="Plug"/>
    <property type="match status" value="1"/>
</dbReference>
<evidence type="ECO:0000256" key="17">
    <source>
        <dbReference type="SAM" id="SignalP"/>
    </source>
</evidence>
<evidence type="ECO:0000259" key="18">
    <source>
        <dbReference type="Pfam" id="PF00593"/>
    </source>
</evidence>
<evidence type="ECO:0000256" key="7">
    <source>
        <dbReference type="ARBA" id="ARBA00022729"/>
    </source>
</evidence>
<sequence>MSCPSSLLSFNFPRSLLAMAVCMSTINPALADEVKDTDPAVFELGATQITNTQLGSTTEGTSSYTTGAMSTATKLPMTMRETPQATTVITRQRMDDQAMTSINDVVNATPGLFLSYANGPGRQSYKARGFDIDNLMYDGIPSGYNGVAVGAQPNLAMFDRVEVVRGATGLVTGAGNPSAAINMVRKRPLAEQKVTLTGAAGSWDDYRGELDASSPLNDSGTLRGRVVTSYRDANSFIDGAEEDHGLFYVITEADLSDDTTLTLGFSHQKDQTNYFWGASMVGLDGRHLDLPRSYNPGTSWEDKDQEINTVFAELRHHLANDWKLQINANYAEQNALFSGSYQSRWAADRRLERTVWQAKYDENQAGVDAFFSGPFDALGRSHELVLGASKRIYDMTTHSYSPYDMNWPLDAGKPNFVGTGDGRAVTTQDGVYLTTRLSLADPLKLILGGRLDWYDYDNKDSSTADYKVTRNVTRYAGLVYDLDDRHSVYVSYSDIFTPQSEKDSTGTPVKPIVGKNYEIGLKGEYLDGALNASVAVFRIDQENRAVALTDLRGCADANNCNEPSGEIRSQGIDLELQGAVTENWQVGGGYTYARTHTIKDAANPQNVNQQFDTDTPEHLFKLTTSYQFQGPLEKLRVGGNVSWQSRMYNDVALLDGGSYRLKQGAYAVTDLMAGYRVNKDLDVQLNANNIFDRKYYSTIANSVSYGGDVYGTPRNLMLTAKYSF</sequence>
<keyword evidence="3 14" id="KW-0813">Transport</keyword>
<evidence type="ECO:0000256" key="3">
    <source>
        <dbReference type="ARBA" id="ARBA00022448"/>
    </source>
</evidence>
<gene>
    <name evidence="20" type="ORF">D16iCDA_08920</name>
</gene>
<evidence type="ECO:0000259" key="19">
    <source>
        <dbReference type="Pfam" id="PF07715"/>
    </source>
</evidence>
<organism evidence="20 21">
    <name type="scientific">Phytopseudomonas seleniipraecipitans</name>
    <dbReference type="NCBI Taxonomy" id="640205"/>
    <lineage>
        <taxon>Bacteria</taxon>
        <taxon>Pseudomonadati</taxon>
        <taxon>Pseudomonadota</taxon>
        <taxon>Gammaproteobacteria</taxon>
        <taxon>Pseudomonadales</taxon>
        <taxon>Pseudomonadaceae</taxon>
        <taxon>Phytopseudomonas</taxon>
    </lineage>
</organism>
<evidence type="ECO:0000256" key="14">
    <source>
        <dbReference type="PROSITE-ProRule" id="PRU01360"/>
    </source>
</evidence>
<dbReference type="InterPro" id="IPR010917">
    <property type="entry name" value="TonB_rcpt_CS"/>
</dbReference>
<keyword evidence="12 20" id="KW-0675">Receptor</keyword>
<accession>A0ABY5JGG6</accession>
<evidence type="ECO:0000256" key="16">
    <source>
        <dbReference type="RuleBase" id="RU003357"/>
    </source>
</evidence>
<evidence type="ECO:0000256" key="15">
    <source>
        <dbReference type="PROSITE-ProRule" id="PRU10144"/>
    </source>
</evidence>
<dbReference type="InterPro" id="IPR037066">
    <property type="entry name" value="Plug_dom_sf"/>
</dbReference>
<evidence type="ECO:0000256" key="2">
    <source>
        <dbReference type="ARBA" id="ARBA00009810"/>
    </source>
</evidence>
<comment type="subcellular location">
    <subcellularLocation>
        <location evidence="1 14">Cell outer membrane</location>
        <topology evidence="1 14">Multi-pass membrane protein</topology>
    </subcellularLocation>
</comment>
<dbReference type="Pfam" id="PF00593">
    <property type="entry name" value="TonB_dep_Rec_b-barrel"/>
    <property type="match status" value="1"/>
</dbReference>
<feature type="domain" description="TonB-dependent receptor plug" evidence="19">
    <location>
        <begin position="79"/>
        <end position="178"/>
    </location>
</feature>
<evidence type="ECO:0000256" key="10">
    <source>
        <dbReference type="ARBA" id="ARBA00023077"/>
    </source>
</evidence>
<evidence type="ECO:0000256" key="6">
    <source>
        <dbReference type="ARBA" id="ARBA00022692"/>
    </source>
</evidence>
<dbReference type="EMBL" id="CP076114">
    <property type="protein sequence ID" value="UUD65753.1"/>
    <property type="molecule type" value="Genomic_DNA"/>
</dbReference>
<evidence type="ECO:0000256" key="11">
    <source>
        <dbReference type="ARBA" id="ARBA00023136"/>
    </source>
</evidence>
<dbReference type="PANTHER" id="PTHR32552:SF74">
    <property type="entry name" value="HYDROXAMATE SIDEROPHORE RECEPTOR FHUE"/>
    <property type="match status" value="1"/>
</dbReference>
<keyword evidence="10 16" id="KW-0798">TonB box</keyword>
<keyword evidence="13 14" id="KW-0998">Cell outer membrane</keyword>
<dbReference type="PROSITE" id="PS52016">
    <property type="entry name" value="TONB_DEPENDENT_REC_3"/>
    <property type="match status" value="1"/>
</dbReference>
<dbReference type="NCBIfam" id="TIGR01783">
    <property type="entry name" value="TonB-siderophor"/>
    <property type="match status" value="1"/>
</dbReference>
<evidence type="ECO:0000256" key="1">
    <source>
        <dbReference type="ARBA" id="ARBA00004571"/>
    </source>
</evidence>
<dbReference type="Gene3D" id="2.170.130.10">
    <property type="entry name" value="TonB-dependent receptor, plug domain"/>
    <property type="match status" value="1"/>
</dbReference>
<keyword evidence="8" id="KW-0408">Iron</keyword>
<evidence type="ECO:0000256" key="12">
    <source>
        <dbReference type="ARBA" id="ARBA00023170"/>
    </source>
</evidence>
<keyword evidence="4 14" id="KW-1134">Transmembrane beta strand</keyword>
<dbReference type="InterPro" id="IPR012910">
    <property type="entry name" value="Plug_dom"/>
</dbReference>
<evidence type="ECO:0000256" key="9">
    <source>
        <dbReference type="ARBA" id="ARBA00023065"/>
    </source>
</evidence>
<keyword evidence="5" id="KW-0410">Iron transport</keyword>
<keyword evidence="21" id="KW-1185">Reference proteome</keyword>
<dbReference type="PROSITE" id="PS01156">
    <property type="entry name" value="TONB_DEPENDENT_REC_2"/>
    <property type="match status" value="1"/>
</dbReference>
<dbReference type="Proteomes" id="UP000887421">
    <property type="component" value="Chromosome"/>
</dbReference>
<keyword evidence="7 17" id="KW-0732">Signal</keyword>
<dbReference type="CDD" id="cd01347">
    <property type="entry name" value="ligand_gated_channel"/>
    <property type="match status" value="1"/>
</dbReference>
<dbReference type="InterPro" id="IPR036942">
    <property type="entry name" value="Beta-barrel_TonB_sf"/>
</dbReference>
<evidence type="ECO:0000313" key="20">
    <source>
        <dbReference type="EMBL" id="UUD65753.1"/>
    </source>
</evidence>
<feature type="chain" id="PRO_5045465069" evidence="17">
    <location>
        <begin position="32"/>
        <end position="724"/>
    </location>
</feature>
<dbReference type="InterPro" id="IPR010105">
    <property type="entry name" value="TonB_sidphr_rcpt"/>
</dbReference>